<keyword evidence="2" id="KW-1185">Reference proteome</keyword>
<dbReference type="InParanoid" id="C5LW75"/>
<evidence type="ECO:0000313" key="1">
    <source>
        <dbReference type="EMBL" id="EEQ99012.1"/>
    </source>
</evidence>
<dbReference type="AlphaFoldDB" id="C5LW75"/>
<name>C5LW75_PERM5</name>
<dbReference type="Proteomes" id="UP000007800">
    <property type="component" value="Unassembled WGS sequence"/>
</dbReference>
<proteinExistence type="predicted"/>
<sequence>MKAATAGETEQDRWENWDENSMIDLGVEKSRIVGWDSVWDVGRSVVTKRVLEVAYDAYWSIERVKPLRVVACWLLVALYKNLM</sequence>
<dbReference type="GeneID" id="9044163"/>
<reference evidence="1 2" key="1">
    <citation type="submission" date="2008-07" db="EMBL/GenBank/DDBJ databases">
        <authorList>
            <person name="El-Sayed N."/>
            <person name="Caler E."/>
            <person name="Inman J."/>
            <person name="Amedeo P."/>
            <person name="Hass B."/>
            <person name="Wortman J."/>
        </authorList>
    </citation>
    <scope>NUCLEOTIDE SEQUENCE [LARGE SCALE GENOMIC DNA]</scope>
    <source>
        <strain evidence="2">ATCC 50983 / TXsc</strain>
    </source>
</reference>
<accession>C5LW75</accession>
<organism evidence="2">
    <name type="scientific">Perkinsus marinus (strain ATCC 50983 / TXsc)</name>
    <dbReference type="NCBI Taxonomy" id="423536"/>
    <lineage>
        <taxon>Eukaryota</taxon>
        <taxon>Sar</taxon>
        <taxon>Alveolata</taxon>
        <taxon>Perkinsozoa</taxon>
        <taxon>Perkinsea</taxon>
        <taxon>Perkinsida</taxon>
        <taxon>Perkinsidae</taxon>
        <taxon>Perkinsus</taxon>
    </lineage>
</organism>
<gene>
    <name evidence="1" type="ORF">Pmar_PMAR012020</name>
</gene>
<dbReference type="EMBL" id="GG686094">
    <property type="protein sequence ID" value="EEQ99012.1"/>
    <property type="molecule type" value="Genomic_DNA"/>
</dbReference>
<protein>
    <submittedName>
        <fullName evidence="1">Uncharacterized protein</fullName>
    </submittedName>
</protein>
<dbReference type="RefSeq" id="XP_002766295.1">
    <property type="nucleotide sequence ID" value="XM_002766249.1"/>
</dbReference>
<evidence type="ECO:0000313" key="2">
    <source>
        <dbReference type="Proteomes" id="UP000007800"/>
    </source>
</evidence>